<dbReference type="Pfam" id="PF03734">
    <property type="entry name" value="YkuD"/>
    <property type="match status" value="1"/>
</dbReference>
<reference evidence="11 14" key="2">
    <citation type="submission" date="2020-08" db="EMBL/GenBank/DDBJ databases">
        <title>Genomic Encyclopedia of Type Strains, Phase III (KMG-III): the genomes of soil and plant-associated and newly described type strains.</title>
        <authorList>
            <person name="Whitman W."/>
        </authorList>
    </citation>
    <scope>NUCLEOTIDE SEQUENCE [LARGE SCALE GENOMIC DNA]</scope>
    <source>
        <strain evidence="11 14">CECT 7753</strain>
    </source>
</reference>
<dbReference type="Pfam" id="PF01471">
    <property type="entry name" value="PG_binding_1"/>
    <property type="match status" value="1"/>
</dbReference>
<sequence length="355" mass="37439">MKKLALTLLLAAPLAHAQNTPTARPAPPAQPTPSAQPAPQAQPATQAQPSTPAGATQAGQPAQPGQPSAPAPITPDQVPPDLRAQILLDRAHFSPGEIDGKVGSNMRQAIAGFQKARGLQVTGTLDQATSAALEDRQPLLGTYTITDVDVQGPYGPVPESMADKAKLASLHYETIEEALGERFHSSPELLKQMNPGKNFMQAGEKILVPNTGASGPLPAAARLVVDDSDRTLSLLDDSGKVIAQFPASTGSEHDPLPVGTWKINGVGRNPDYRYNPKLFWDAKPGEGKAMIKPGPNNPVGVVWIDLSKEHYGIHGTPVPSKIGKTESHGCIRLTNWDAAKVANVVSPGFEVILQD</sequence>
<evidence type="ECO:0000256" key="4">
    <source>
        <dbReference type="ARBA" id="ARBA00022960"/>
    </source>
</evidence>
<dbReference type="EMBL" id="JACHXS010000004">
    <property type="protein sequence ID" value="MBB3221810.1"/>
    <property type="molecule type" value="Genomic_DNA"/>
</dbReference>
<evidence type="ECO:0000256" key="7">
    <source>
        <dbReference type="PROSITE-ProRule" id="PRU01373"/>
    </source>
</evidence>
<evidence type="ECO:0000256" key="5">
    <source>
        <dbReference type="ARBA" id="ARBA00022984"/>
    </source>
</evidence>
<dbReference type="OrthoDB" id="9787225at2"/>
<keyword evidence="6 7" id="KW-0961">Cell wall biogenesis/degradation</keyword>
<dbReference type="EMBL" id="CP040017">
    <property type="protein sequence ID" value="QCP14380.1"/>
    <property type="molecule type" value="Genomic_DNA"/>
</dbReference>
<evidence type="ECO:0000256" key="6">
    <source>
        <dbReference type="ARBA" id="ARBA00023316"/>
    </source>
</evidence>
<evidence type="ECO:0000313" key="11">
    <source>
        <dbReference type="EMBL" id="MBB3221810.1"/>
    </source>
</evidence>
<dbReference type="Proteomes" id="UP000298763">
    <property type="component" value="Chromosome"/>
</dbReference>
<keyword evidence="13" id="KW-1185">Reference proteome</keyword>
<name>A0A4P8I0K9_9BURK</name>
<keyword evidence="3" id="KW-0808">Transferase</keyword>
<evidence type="ECO:0000313" key="12">
    <source>
        <dbReference type="EMBL" id="QCP14380.1"/>
    </source>
</evidence>
<organism evidence="11 14">
    <name type="scientific">Pseudoduganella umbonata</name>
    <dbReference type="NCBI Taxonomy" id="864828"/>
    <lineage>
        <taxon>Bacteria</taxon>
        <taxon>Pseudomonadati</taxon>
        <taxon>Pseudomonadota</taxon>
        <taxon>Betaproteobacteria</taxon>
        <taxon>Burkholderiales</taxon>
        <taxon>Oxalobacteraceae</taxon>
        <taxon>Telluria group</taxon>
        <taxon>Pseudoduganella</taxon>
    </lineage>
</organism>
<keyword evidence="11" id="KW-0449">Lipoprotein</keyword>
<evidence type="ECO:0000256" key="3">
    <source>
        <dbReference type="ARBA" id="ARBA00022679"/>
    </source>
</evidence>
<evidence type="ECO:0000259" key="10">
    <source>
        <dbReference type="PROSITE" id="PS52029"/>
    </source>
</evidence>
<keyword evidence="5 7" id="KW-0573">Peptidoglycan synthesis</keyword>
<evidence type="ECO:0000256" key="1">
    <source>
        <dbReference type="ARBA" id="ARBA00004752"/>
    </source>
</evidence>
<dbReference type="InterPro" id="IPR005490">
    <property type="entry name" value="LD_TPept_cat_dom"/>
</dbReference>
<dbReference type="InterPro" id="IPR038063">
    <property type="entry name" value="Transpep_catalytic_dom"/>
</dbReference>
<evidence type="ECO:0000256" key="9">
    <source>
        <dbReference type="SAM" id="SignalP"/>
    </source>
</evidence>
<evidence type="ECO:0000256" key="8">
    <source>
        <dbReference type="SAM" id="MobiDB-lite"/>
    </source>
</evidence>
<evidence type="ECO:0000313" key="13">
    <source>
        <dbReference type="Proteomes" id="UP000298763"/>
    </source>
</evidence>
<dbReference type="GO" id="GO:0018104">
    <property type="term" value="P:peptidoglycan-protein cross-linking"/>
    <property type="evidence" value="ECO:0007669"/>
    <property type="project" value="TreeGrafter"/>
</dbReference>
<dbReference type="AlphaFoldDB" id="A0A4P8I0K9"/>
<dbReference type="Gene3D" id="1.10.101.10">
    <property type="entry name" value="PGBD-like superfamily/PGBD"/>
    <property type="match status" value="1"/>
</dbReference>
<dbReference type="RefSeq" id="WP_137317149.1">
    <property type="nucleotide sequence ID" value="NZ_CP040017.1"/>
</dbReference>
<keyword evidence="4 7" id="KW-0133">Cell shape</keyword>
<dbReference type="PANTHER" id="PTHR30582:SF30">
    <property type="entry name" value="BLR4375 PROTEIN"/>
    <property type="match status" value="1"/>
</dbReference>
<protein>
    <submittedName>
        <fullName evidence="11">Lipoprotein-anchoring transpeptidase ErfK/SrfK</fullName>
    </submittedName>
    <submittedName>
        <fullName evidence="12">Murein L,D-transpeptidase</fullName>
    </submittedName>
</protein>
<proteinExistence type="inferred from homology"/>
<comment type="similarity">
    <text evidence="2">Belongs to the YkuD family.</text>
</comment>
<feature type="active site" description="Proton donor/acceptor" evidence="7">
    <location>
        <position position="314"/>
    </location>
</feature>
<dbReference type="Proteomes" id="UP000584325">
    <property type="component" value="Unassembled WGS sequence"/>
</dbReference>
<dbReference type="InterPro" id="IPR050979">
    <property type="entry name" value="LD-transpeptidase"/>
</dbReference>
<dbReference type="GO" id="GO:0008360">
    <property type="term" value="P:regulation of cell shape"/>
    <property type="evidence" value="ECO:0007669"/>
    <property type="project" value="UniProtKB-UniRule"/>
</dbReference>
<dbReference type="SUPFAM" id="SSF141523">
    <property type="entry name" value="L,D-transpeptidase catalytic domain-like"/>
    <property type="match status" value="1"/>
</dbReference>
<feature type="signal peptide" evidence="9">
    <location>
        <begin position="1"/>
        <end position="17"/>
    </location>
</feature>
<keyword evidence="9" id="KW-0732">Signal</keyword>
<dbReference type="Gene3D" id="2.40.440.10">
    <property type="entry name" value="L,D-transpeptidase catalytic domain-like"/>
    <property type="match status" value="1"/>
</dbReference>
<reference evidence="12 13" key="1">
    <citation type="submission" date="2019-05" db="EMBL/GenBank/DDBJ databases">
        <title>Draft Genome Sequences of Six Type Strains of the Genus Massilia.</title>
        <authorList>
            <person name="Miess H."/>
            <person name="Frediansyhah A."/>
            <person name="Gross H."/>
        </authorList>
    </citation>
    <scope>NUCLEOTIDE SEQUENCE [LARGE SCALE GENOMIC DNA]</scope>
    <source>
        <strain evidence="12 13">DSMZ 26121</strain>
    </source>
</reference>
<dbReference type="CDD" id="cd16913">
    <property type="entry name" value="YkuD_like"/>
    <property type="match status" value="1"/>
</dbReference>
<feature type="compositionally biased region" description="Pro residues" evidence="8">
    <location>
        <begin position="24"/>
        <end position="36"/>
    </location>
</feature>
<dbReference type="InterPro" id="IPR002477">
    <property type="entry name" value="Peptidoglycan-bd-like"/>
</dbReference>
<dbReference type="PROSITE" id="PS52029">
    <property type="entry name" value="LD_TPASE"/>
    <property type="match status" value="1"/>
</dbReference>
<dbReference type="PANTHER" id="PTHR30582">
    <property type="entry name" value="L,D-TRANSPEPTIDASE"/>
    <property type="match status" value="1"/>
</dbReference>
<gene>
    <name evidence="12" type="ORF">FCL38_31150</name>
    <name evidence="11" type="ORF">FHS02_002620</name>
</gene>
<evidence type="ECO:0000313" key="14">
    <source>
        <dbReference type="Proteomes" id="UP000584325"/>
    </source>
</evidence>
<feature type="compositionally biased region" description="Low complexity" evidence="8">
    <location>
        <begin position="37"/>
        <end position="66"/>
    </location>
</feature>
<dbReference type="GO" id="GO:0005576">
    <property type="term" value="C:extracellular region"/>
    <property type="evidence" value="ECO:0007669"/>
    <property type="project" value="TreeGrafter"/>
</dbReference>
<feature type="domain" description="L,D-TPase catalytic" evidence="10">
    <location>
        <begin position="221"/>
        <end position="354"/>
    </location>
</feature>
<evidence type="ECO:0000256" key="2">
    <source>
        <dbReference type="ARBA" id="ARBA00005992"/>
    </source>
</evidence>
<dbReference type="UniPathway" id="UPA00219"/>
<dbReference type="GO" id="GO:0071972">
    <property type="term" value="F:peptidoglycan L,D-transpeptidase activity"/>
    <property type="evidence" value="ECO:0007669"/>
    <property type="project" value="TreeGrafter"/>
</dbReference>
<feature type="active site" description="Nucleophile" evidence="7">
    <location>
        <position position="330"/>
    </location>
</feature>
<dbReference type="InterPro" id="IPR036366">
    <property type="entry name" value="PGBDSf"/>
</dbReference>
<feature type="chain" id="PRO_5043780934" evidence="9">
    <location>
        <begin position="18"/>
        <end position="355"/>
    </location>
</feature>
<dbReference type="InterPro" id="IPR036365">
    <property type="entry name" value="PGBD-like_sf"/>
</dbReference>
<accession>A0A4P8I0K9</accession>
<dbReference type="GO" id="GO:0016740">
    <property type="term" value="F:transferase activity"/>
    <property type="evidence" value="ECO:0007669"/>
    <property type="project" value="UniProtKB-KW"/>
</dbReference>
<comment type="pathway">
    <text evidence="1 7">Cell wall biogenesis; peptidoglycan biosynthesis.</text>
</comment>
<dbReference type="GO" id="GO:0071555">
    <property type="term" value="P:cell wall organization"/>
    <property type="evidence" value="ECO:0007669"/>
    <property type="project" value="UniProtKB-UniRule"/>
</dbReference>
<feature type="region of interest" description="Disordered" evidence="8">
    <location>
        <begin position="17"/>
        <end position="79"/>
    </location>
</feature>
<dbReference type="SUPFAM" id="SSF47090">
    <property type="entry name" value="PGBD-like"/>
    <property type="match status" value="1"/>
</dbReference>